<name>A0AA37LRT7_9PEZI</name>
<accession>A0AA37LRT7</accession>
<protein>
    <submittedName>
        <fullName evidence="1">Uncharacterized protein</fullName>
    </submittedName>
</protein>
<comment type="caution">
    <text evidence="1">The sequence shown here is derived from an EMBL/GenBank/DDBJ whole genome shotgun (WGS) entry which is preliminary data.</text>
</comment>
<reference evidence="1 2" key="1">
    <citation type="submission" date="2021-07" db="EMBL/GenBank/DDBJ databases">
        <title>Genome data of Colletotrichum spaethianum.</title>
        <authorList>
            <person name="Utami Y.D."/>
            <person name="Hiruma K."/>
        </authorList>
    </citation>
    <scope>NUCLEOTIDE SEQUENCE [LARGE SCALE GENOMIC DNA]</scope>
    <source>
        <strain evidence="1 2">MAFF 242679</strain>
    </source>
</reference>
<dbReference type="AlphaFoldDB" id="A0AA37LRT7"/>
<sequence>MALAFLTDAAALGRSSSVKLENSLLLSELGLLERQLITMHTLLEAPFGDENVEGRLVHAKNDAFRDEIAINLLSLLVHLAAGLNVNALLLSVLSRVFLGVARLNGLDEALQVLRVLDLTLRKRSLELTVDDDVSVAAGGASEMSVQRQVEGVVRPQLLGRLASDEVLGTLHRLEDERLHSLANVGVINLEKAVVQAAAAGGLDLVANRVHAVGEGLQASGVGWALSAEEGLLREGLGKALSNIGVGLVHELLDELSRGGRVKDVMLDGDVLIIKLLQKPERRNRLTTSAETGLGKLLGDSLCDISTVLVAASFRGTHVENLDILELDRFMLPISLAVQSGVNLINGNLGSALDDTLADPSITLGNGAVVRVDTEKHTDSEALFARCQRANLPADLGGSRAQVRLTKWTAVPRFLASRSTSELGLTKLSLDVDGVGKLRRPVQVERDDLFVTEVPASSQSSLVFLSKGPILQANAAQHGLGELVGGEVVVAQKSVSLHLKVAHAAQLLDKCSEGMQRSDRPALNAGHEDAISVVLVLLDEVAGRLLGRNGNERHALVGRLEPDNLGLLLRPVVMVTVVTTISGGSLGLLLLLGSLAAGSEQAKVAREHLAGNTLNDGHDVAGVEGLASSLISSSSTRSRLWPSTSTSSFFFWLDGDQVTLEGTVAILATANEDISIEQTVLGGNVGVAAVLLVHTKDARNELSIAKERRKSSLREIRSEKGLSLLLLLLVSTKLTSMLTALETNKLLAIHLCSLKGLQLLDLHGVKLLAGVHAHGKHGAGHLHQLRLTRVLESSDVGDGLVDGTASAVARLEAALVLRLVAALIAPVAVKVARTGSGVAATGRAASATKVVLVRVTGEAAAACAATATTVDGHALAATMPTASTTSAGTLSNWGLGLGRGGGGGGGATIGTGLVGGTRHGELEARCCALLLGNFCRFLRIGKCQGVTSLVTTSGTTAATSTTTGVFPVGSGASGVVVEVRAGSARGGSGRRAQSHVGKCRLITAM</sequence>
<dbReference type="EMBL" id="BPPX01000008">
    <property type="protein sequence ID" value="GJC81881.1"/>
    <property type="molecule type" value="Genomic_DNA"/>
</dbReference>
<dbReference type="Proteomes" id="UP001055172">
    <property type="component" value="Unassembled WGS sequence"/>
</dbReference>
<evidence type="ECO:0000313" key="1">
    <source>
        <dbReference type="EMBL" id="GJC81881.1"/>
    </source>
</evidence>
<organism evidence="1 2">
    <name type="scientific">Colletotrichum liriopes</name>
    <dbReference type="NCBI Taxonomy" id="708192"/>
    <lineage>
        <taxon>Eukaryota</taxon>
        <taxon>Fungi</taxon>
        <taxon>Dikarya</taxon>
        <taxon>Ascomycota</taxon>
        <taxon>Pezizomycotina</taxon>
        <taxon>Sordariomycetes</taxon>
        <taxon>Hypocreomycetidae</taxon>
        <taxon>Glomerellales</taxon>
        <taxon>Glomerellaceae</taxon>
        <taxon>Colletotrichum</taxon>
        <taxon>Colletotrichum spaethianum species complex</taxon>
    </lineage>
</organism>
<gene>
    <name evidence="1" type="ORF">ColLi_04718</name>
</gene>
<keyword evidence="2" id="KW-1185">Reference proteome</keyword>
<evidence type="ECO:0000313" key="2">
    <source>
        <dbReference type="Proteomes" id="UP001055172"/>
    </source>
</evidence>
<proteinExistence type="predicted"/>